<dbReference type="InterPro" id="IPR050865">
    <property type="entry name" value="BEACH_Domain"/>
</dbReference>
<dbReference type="Proteomes" id="UP000054632">
    <property type="component" value="Unassembled WGS sequence"/>
</dbReference>
<feature type="domain" description="BEACH-type PH" evidence="5">
    <location>
        <begin position="2373"/>
        <end position="2476"/>
    </location>
</feature>
<dbReference type="InterPro" id="IPR036322">
    <property type="entry name" value="WD40_repeat_dom_sf"/>
</dbReference>
<dbReference type="SMART" id="SM00320">
    <property type="entry name" value="WD40"/>
    <property type="match status" value="3"/>
</dbReference>
<dbReference type="EMBL" id="JYDR01000014">
    <property type="protein sequence ID" value="KRY76044.1"/>
    <property type="molecule type" value="Genomic_DNA"/>
</dbReference>
<keyword evidence="3" id="KW-0472">Membrane</keyword>
<dbReference type="InterPro" id="IPR023362">
    <property type="entry name" value="PH-BEACH_dom"/>
</dbReference>
<comment type="caution">
    <text evidence="6">The sequence shown here is derived from an EMBL/GenBank/DDBJ whole genome shotgun (WGS) entry which is preliminary data.</text>
</comment>
<evidence type="ECO:0000259" key="5">
    <source>
        <dbReference type="PROSITE" id="PS51783"/>
    </source>
</evidence>
<dbReference type="PROSITE" id="PS51783">
    <property type="entry name" value="PH_BEACH"/>
    <property type="match status" value="1"/>
</dbReference>
<dbReference type="InterPro" id="IPR000409">
    <property type="entry name" value="BEACH_dom"/>
</dbReference>
<protein>
    <submittedName>
        <fullName evidence="6">Lysosomal-trafficking regulator</fullName>
    </submittedName>
</protein>
<evidence type="ECO:0000313" key="7">
    <source>
        <dbReference type="Proteomes" id="UP000054632"/>
    </source>
</evidence>
<keyword evidence="1 2" id="KW-0853">WD repeat</keyword>
<dbReference type="SUPFAM" id="SSF50978">
    <property type="entry name" value="WD40 repeat-like"/>
    <property type="match status" value="1"/>
</dbReference>
<proteinExistence type="predicted"/>
<evidence type="ECO:0000256" key="1">
    <source>
        <dbReference type="ARBA" id="ARBA00022574"/>
    </source>
</evidence>
<evidence type="ECO:0000313" key="6">
    <source>
        <dbReference type="EMBL" id="KRY76044.1"/>
    </source>
</evidence>
<evidence type="ECO:0000256" key="2">
    <source>
        <dbReference type="PROSITE-ProRule" id="PRU00221"/>
    </source>
</evidence>
<feature type="transmembrane region" description="Helical" evidence="3">
    <location>
        <begin position="3223"/>
        <end position="3243"/>
    </location>
</feature>
<dbReference type="PROSITE" id="PS50197">
    <property type="entry name" value="BEACH"/>
    <property type="match status" value="1"/>
</dbReference>
<dbReference type="Gene3D" id="2.130.10.10">
    <property type="entry name" value="YVTN repeat-like/Quinoprotein amine dehydrogenase"/>
    <property type="match status" value="1"/>
</dbReference>
<dbReference type="SUPFAM" id="SSF48371">
    <property type="entry name" value="ARM repeat"/>
    <property type="match status" value="2"/>
</dbReference>
<gene>
    <name evidence="6" type="primary">Lyst</name>
    <name evidence="6" type="ORF">T4A_4984</name>
</gene>
<name>A0A0V1EQQ3_TRIPS</name>
<dbReference type="PANTHER" id="PTHR13743">
    <property type="entry name" value="BEIGE/BEACH-RELATED"/>
    <property type="match status" value="1"/>
</dbReference>
<dbReference type="Pfam" id="PF02138">
    <property type="entry name" value="Beach"/>
    <property type="match status" value="1"/>
</dbReference>
<dbReference type="InterPro" id="IPR011993">
    <property type="entry name" value="PH-like_dom_sf"/>
</dbReference>
<dbReference type="Pfam" id="PF14844">
    <property type="entry name" value="PH_BEACH"/>
    <property type="match status" value="1"/>
</dbReference>
<reference evidence="6 7" key="1">
    <citation type="submission" date="2015-01" db="EMBL/GenBank/DDBJ databases">
        <title>Evolution of Trichinella species and genotypes.</title>
        <authorList>
            <person name="Korhonen P.K."/>
            <person name="Edoardo P."/>
            <person name="Giuseppe L.R."/>
            <person name="Gasser R.B."/>
        </authorList>
    </citation>
    <scope>NUCLEOTIDE SEQUENCE [LARGE SCALE GENOMIC DNA]</scope>
    <source>
        <strain evidence="6">ISS13</strain>
    </source>
</reference>
<dbReference type="PROSITE" id="PS50294">
    <property type="entry name" value="WD_REPEATS_REGION"/>
    <property type="match status" value="1"/>
</dbReference>
<keyword evidence="3" id="KW-0812">Transmembrane</keyword>
<dbReference type="SMART" id="SM01026">
    <property type="entry name" value="Beach"/>
    <property type="match status" value="1"/>
</dbReference>
<evidence type="ECO:0000259" key="4">
    <source>
        <dbReference type="PROSITE" id="PS50197"/>
    </source>
</evidence>
<feature type="domain" description="BEACH" evidence="4">
    <location>
        <begin position="2482"/>
        <end position="2781"/>
    </location>
</feature>
<sequence>MSDQFTTFENAFLKKVAISQPYLCQFLVEKFEEYLYVLNEGIITSRQAWPILNEDYLPLCCLLSLCKWKNVQKPNSMAEIVWNVIKTLLIEDESLTFAAPLSEANLKLLNLLFHYAGDQDLLEEKRKLLDYSSVMRRTAEDGKKSNFFIKERRAYVKWKRSRRMCLDDSSFGMSNIWKPLYCTSTSSDDESERHGFTSRMKHDSSSQPCLETNLWYWFVEDSEGFLWDSSVIFNAADLTDIIGRQLKMQCGQFQSCSFDQLDKQTACCILLNLLARCINWCSAEDVILSTIVHDCEEWIQSSGILSELYHAGGGHLWLVRFVCKLISLMPVSGDHYFSSIRIAQQVNNFVSRLLQFIVVDQLRNCVPLTADQSELLSDVIFTACRAVVDNLLILIFQMSIHRQLADRLPALIDLIDSCLNSRMLLDIPMQVLSSQCSNIRCSLSSLDAWSRYLRDALVAIVDRVLKLNRLGLHQERCSKSKHISCGLLTVLKEESCQCINSVGSCCVILRMEEMMFELVRRTRDDEPDQRLGMIQALLEFQSCSCAGVLRYLNFLLEMLPRCGSTVDRQTLRRCIFDKLLKQRSNGLYFCNDCGEHFDLASSFSEVFDQLNLCEQLPLLNMLTDAAGKLPSDHRAQLFAGFALPHLLNACRTDNCPVRLLRALYRLCSITITASNYTLLVEHFELFESHLREIELDLVSAELLIEAARLERHVQELHLVSVSDRILQQTIRVLNLVISDVRLLAMDNCNGRVTFWSAPTRLTYLCSRLWPLPHFAIAFCQRGGVELIHALVASVIHYCTGRRLDLDATFFSYVEHLLYITVGFCASITPADSKLANTFFSRVNNQLMEDSTERNANNLMAVAEIFLRTFVAIQLAESGNLFHPTKVQSRSSSSDTSTQSEGDVAAYSCVSYSSAKETALQIVGNSNSIEKYSLAVGQWSIIIVTGLLKRGVENVGKFFERLRRYCVLYPETMKTLLEHPTSTENFTTILKSIPQCWTYEHVSPILQALLTIFLSNNDHNGLRSVFQLCDQFGSHTVMTLLRTLDQSLQECKFDPKYLLPLNFPSPDDCSQSSCSTTASAMAAAWEKKLFDTSFNSSSSYSSTMLQMIRARTSAPVMINLKKYVKRANLHQGLSVGIWLRCGSVGNFFNQACKRREQAHVVSIGNAKLLCSVNVGLPGLELILSLNLNGQQIVSYKCGSLYADRWCLLFLQMRYANQKLFIQLNFNNNRIFRRETHWNAGDDYEDDEEEEEEEEDGEDTDEFVKFVIALLSRRKLFRLFGHVASINIFNECLSDNYCTLLYELGPRRCNLALNENVELFSLNVHCSTKKKSCFLIDDEDALIRLSECLVAVMTGHKMIQFCAYPSKRYALNCPCIVDQDYINQTDTQLQMLLIDSVVDQCCAPTQLYNFLQSCGSTMILLYLVVQVLYKPIDEQSRSFALRFLVLCVQRNPIWRDEFVKMLGPAMLSHFTGESQFPVGSDFVKTLFDLCVSCAHSGCPLICEAEILFQMLTSIQLWRNAMEHFSEALLLLADLLEASSENVAICNQFFLIKRLLNLICIYIRITGKDFSSSLISAVTRVIQAVLTAEIWFTEVSVVVEFLFYCHDASRVTVQYPFCNAFTWINLTLIETFVNGLLKIRDECENELLIKDDCGFMSSMHLYDAASITKQLYNTTISDVFSKYQLFASAEKMFFELIQPSLRPSSKGIETFPAFVRLKCEILHLLIAHMYNVQNCCEQLTNVPNCDICWEYLIVMLRQQVDQRTVGYLVELLAITLHWFSDDQRQQFLDAKGFDLLRNQLYQLQTSTTVFNSLLQLVLGEQGNYFKNNKFDQQLFQDHISNPMIIDQFRTEALSVLVAQLECSIVDCKTFNSLIDLLTEISKNDQIASTLWRVGLTDCLVSALMKLRCFNVDEDEEEEQAVRGAWRGFAVSMFRKALLSAEEYAFKYAASGFLELLMLADLQLYVCGKVEKQKLIRDELVALLGELLTIYRQVSWLKRWDRRKGSSSCRHSSDEEDESEIMASRLEDRLVECLELCNNFVLFMPPSVAPDNNEELLLLQSYFSFLIDLIPDSFLLTKDRPPGPKKRLAIFALVKNLFVFLVHPSILLTFRQLWDRLHANSTAGKMAAICCDCCRRFVIVEQLQRNPKAREVLKSFLSTVPEYRDLLLHIFCDFSVCRMLKEADKATLAAFLRFDFLQASAVNKFAASAQSTKMQAAPAKSSLKKFYHLTCGWVSGLLERKKRILEEAQARLHSSNEQASDVNRFTVYMHDIVTSEYAAFEQNSDRLAENVVWQWRFIEKSLCHPQGIFYSPKKWPNRWCLDPLHLPGYSRVRFTPDVVVDNLDGEFYRSQESGSMKGCSSFWLDKLFATSTLLPFDAEGGVLHSFNTIMVTLFFEATGTLLLYREKIHFFSNNCCTVQKRIPLNKKVSTSWNYSQLILLNCLRFHAADCAVEIFFDTLESCLFVFDSPASRAEVVGHLKSFSPALQQATLQMLPAFTVAWRSGQMTNFDYIMTLNELAGRTFNDITQYPVFPFILNDYFNYTIDLKQPTLYRDLSLPVAVQNSRSRTYYTERYEALSSASLDQNVPLSEPYHFGALYSNSGVVLYYMIRVPPFSNLALEYHDNTFDMPDRLFHSINTTWNMASWDWRGDNKELIPEFFTLPEMFINTQNFNLGIRHNGERVHDVIMPNWCPEKDPRLFVLIHRQALESDAVSRRLSHWIDLIFGYRQSGQAAVDAFNVYHPCTSWKNVRFEELGDEISSSALHAMVKTFGQLPLQLFTKPHPTRTVSSNNDSSGTVSATATAAATEYSFCPARGLRWGNYVGSPEGQAPRLIYTQAVIDAPSSLAHVFILPCGSLVFVPEKVALVAVYPCKLYSSRTSSSNVRQQIRTRASALILSLRFDFADCAIKLKFEHLPSSAGHISQSSVSEWIDIMLAYDFQVTAYSSFVETAVFCFGTDLGTVKVARLKGSYFQNEMQQPQNMQTSCTVLKTLYGHSASVSTVTLSTQHGIIVSGSVAGELFVWDLNRLCFVRKLTGHEGTLSLCAISSSSSSSCDIVSVSDEDVGSELMLHTVNGRLVGRIHSNVTICSLALSNLAEGVSINCIATGLQNGVIRIWDRWKLSLIQELRSDEVLRPVISLTYTCNCSQLVALLNDNTVICWDKNADTKSAANRFKERLSIRGSLRTRTSEATNLGGVNAQATGDDHSIPKLQHDLLSADGSIQTATTTAVAVAVAVAVAAAAAISYLLASYGSDNCKMKLEKVITFCAIPIQSDLGCSFDISMQASLTMTVDQCSVDEQMEFEVYFRCQCNGSKNLCSYHVRQAEMCKLDQLISKRVNRRRRVSEERVLRDAVQYIDLLHAKILEKLLNNGLQVQDVPVLNHIVRTHLKHYTVPEEIRHKLETLVGVVTQPGCSE</sequence>
<dbReference type="SUPFAM" id="SSF81837">
    <property type="entry name" value="BEACH domain"/>
    <property type="match status" value="1"/>
</dbReference>
<dbReference type="InterPro" id="IPR016024">
    <property type="entry name" value="ARM-type_fold"/>
</dbReference>
<dbReference type="Gene3D" id="1.10.1540.10">
    <property type="entry name" value="BEACH domain"/>
    <property type="match status" value="1"/>
</dbReference>
<dbReference type="SUPFAM" id="SSF50729">
    <property type="entry name" value="PH domain-like"/>
    <property type="match status" value="1"/>
</dbReference>
<dbReference type="CDD" id="cd06071">
    <property type="entry name" value="Beach"/>
    <property type="match status" value="1"/>
</dbReference>
<organism evidence="6 7">
    <name type="scientific">Trichinella pseudospiralis</name>
    <name type="common">Parasitic roundworm</name>
    <dbReference type="NCBI Taxonomy" id="6337"/>
    <lineage>
        <taxon>Eukaryota</taxon>
        <taxon>Metazoa</taxon>
        <taxon>Ecdysozoa</taxon>
        <taxon>Nematoda</taxon>
        <taxon>Enoplea</taxon>
        <taxon>Dorylaimia</taxon>
        <taxon>Trichinellida</taxon>
        <taxon>Trichinellidae</taxon>
        <taxon>Trichinella</taxon>
    </lineage>
</organism>
<dbReference type="PROSITE" id="PS50082">
    <property type="entry name" value="WD_REPEATS_2"/>
    <property type="match status" value="1"/>
</dbReference>
<keyword evidence="3" id="KW-1133">Transmembrane helix</keyword>
<feature type="repeat" description="WD" evidence="2">
    <location>
        <begin position="2987"/>
        <end position="3021"/>
    </location>
</feature>
<dbReference type="Gene3D" id="2.30.29.30">
    <property type="entry name" value="Pleckstrin-homology domain (PH domain)/Phosphotyrosine-binding domain (PTB)"/>
    <property type="match status" value="1"/>
</dbReference>
<evidence type="ECO:0000256" key="3">
    <source>
        <dbReference type="SAM" id="Phobius"/>
    </source>
</evidence>
<dbReference type="InterPro" id="IPR036372">
    <property type="entry name" value="BEACH_dom_sf"/>
</dbReference>
<dbReference type="InterPro" id="IPR015943">
    <property type="entry name" value="WD40/YVTN_repeat-like_dom_sf"/>
</dbReference>
<dbReference type="InterPro" id="IPR001680">
    <property type="entry name" value="WD40_rpt"/>
</dbReference>
<accession>A0A0V1EQQ3</accession>
<dbReference type="PANTHER" id="PTHR13743:SF86">
    <property type="entry name" value="LYSOSOMAL-TRAFFICKING REGULATOR"/>
    <property type="match status" value="1"/>
</dbReference>